<dbReference type="Pfam" id="PF00857">
    <property type="entry name" value="Isochorismatase"/>
    <property type="match status" value="1"/>
</dbReference>
<proteinExistence type="predicted"/>
<accession>A0A454JJ15</accession>
<keyword evidence="4" id="KW-1185">Reference proteome</keyword>
<feature type="domain" description="Isochorismatase-like" evidence="2">
    <location>
        <begin position="44"/>
        <end position="181"/>
    </location>
</feature>
<name>A0A454JJ15_9NEIS</name>
<sequence>MACGWIAIWTRTIFQSAKQKPAPRYCCSHCCIPQPVEQTMRRDSALLIVDVQVAQFEPNPPYQADTVLARLNQAIAKARQQEMPVIFVQHDSPPGTDLAPGSAGWALHPALQRLPADPVVHKTVGDSFYRPELHALLQQLGIHQLWIGGSATDFCIDYAIRSALSHDYAVTVLEDAHTCRNRPLLRGEQVVAHFNWVWRNMDETPQALRVCKVAELD</sequence>
<evidence type="ECO:0000313" key="3">
    <source>
        <dbReference type="EMBL" id="RMC98639.1"/>
    </source>
</evidence>
<dbReference type="InterPro" id="IPR000868">
    <property type="entry name" value="Isochorismatase-like_dom"/>
</dbReference>
<organism evidence="3 4">
    <name type="scientific">Aquitalea palustris</name>
    <dbReference type="NCBI Taxonomy" id="2480983"/>
    <lineage>
        <taxon>Bacteria</taxon>
        <taxon>Pseudomonadati</taxon>
        <taxon>Pseudomonadota</taxon>
        <taxon>Betaproteobacteria</taxon>
        <taxon>Neisseriales</taxon>
        <taxon>Chromobacteriaceae</taxon>
        <taxon>Aquitalea</taxon>
    </lineage>
</organism>
<dbReference type="EMBL" id="RFAR01000033">
    <property type="protein sequence ID" value="RMC98639.1"/>
    <property type="molecule type" value="Genomic_DNA"/>
</dbReference>
<dbReference type="InterPro" id="IPR036380">
    <property type="entry name" value="Isochorismatase-like_sf"/>
</dbReference>
<dbReference type="Proteomes" id="UP000274139">
    <property type="component" value="Unassembled WGS sequence"/>
</dbReference>
<reference evidence="3 4" key="1">
    <citation type="submission" date="2018-10" db="EMBL/GenBank/DDBJ databases">
        <title>Draft genome sequence of Aquitalea MWU14-2217 isolated from a wild cranberry bog in Provincetown, Massachusetts.</title>
        <authorList>
            <person name="Ebadzadsahrai G."/>
            <person name="Soby S."/>
        </authorList>
    </citation>
    <scope>NUCLEOTIDE SEQUENCE [LARGE SCALE GENOMIC DNA]</scope>
    <source>
        <strain evidence="3 4">MWU14-2217</strain>
    </source>
</reference>
<evidence type="ECO:0000259" key="2">
    <source>
        <dbReference type="Pfam" id="PF00857"/>
    </source>
</evidence>
<dbReference type="CDD" id="cd01014">
    <property type="entry name" value="nicotinamidase_related"/>
    <property type="match status" value="1"/>
</dbReference>
<protein>
    <submittedName>
        <fullName evidence="3">Cysteine hydrolase</fullName>
    </submittedName>
</protein>
<dbReference type="AlphaFoldDB" id="A0A454JJ15"/>
<evidence type="ECO:0000313" key="4">
    <source>
        <dbReference type="Proteomes" id="UP000274139"/>
    </source>
</evidence>
<dbReference type="PANTHER" id="PTHR43540">
    <property type="entry name" value="PEROXYUREIDOACRYLATE/UREIDOACRYLATE AMIDOHYDROLASE-RELATED"/>
    <property type="match status" value="1"/>
</dbReference>
<comment type="caution">
    <text evidence="3">The sequence shown here is derived from an EMBL/GenBank/DDBJ whole genome shotgun (WGS) entry which is preliminary data.</text>
</comment>
<dbReference type="InterPro" id="IPR050272">
    <property type="entry name" value="Isochorismatase-like_hydrls"/>
</dbReference>
<dbReference type="SUPFAM" id="SSF52499">
    <property type="entry name" value="Isochorismatase-like hydrolases"/>
    <property type="match status" value="1"/>
</dbReference>
<dbReference type="PANTHER" id="PTHR43540:SF14">
    <property type="entry name" value="ISOCHORISMATASE"/>
    <property type="match status" value="1"/>
</dbReference>
<evidence type="ECO:0000256" key="1">
    <source>
        <dbReference type="ARBA" id="ARBA00022801"/>
    </source>
</evidence>
<dbReference type="Gene3D" id="3.40.50.850">
    <property type="entry name" value="Isochorismatase-like"/>
    <property type="match status" value="1"/>
</dbReference>
<keyword evidence="1 3" id="KW-0378">Hydrolase</keyword>
<dbReference type="GO" id="GO:0016787">
    <property type="term" value="F:hydrolase activity"/>
    <property type="evidence" value="ECO:0007669"/>
    <property type="project" value="UniProtKB-KW"/>
</dbReference>
<gene>
    <name evidence="3" type="ORF">EAY64_09130</name>
</gene>